<dbReference type="EMBL" id="JAMSHJ010000006">
    <property type="protein sequence ID" value="KAI5401037.1"/>
    <property type="molecule type" value="Genomic_DNA"/>
</dbReference>
<organism evidence="3 4">
    <name type="scientific">Pisum sativum</name>
    <name type="common">Garden pea</name>
    <name type="synonym">Lathyrus oleraceus</name>
    <dbReference type="NCBI Taxonomy" id="3888"/>
    <lineage>
        <taxon>Eukaryota</taxon>
        <taxon>Viridiplantae</taxon>
        <taxon>Streptophyta</taxon>
        <taxon>Embryophyta</taxon>
        <taxon>Tracheophyta</taxon>
        <taxon>Spermatophyta</taxon>
        <taxon>Magnoliopsida</taxon>
        <taxon>eudicotyledons</taxon>
        <taxon>Gunneridae</taxon>
        <taxon>Pentapetalae</taxon>
        <taxon>rosids</taxon>
        <taxon>fabids</taxon>
        <taxon>Fabales</taxon>
        <taxon>Fabaceae</taxon>
        <taxon>Papilionoideae</taxon>
        <taxon>50 kb inversion clade</taxon>
        <taxon>NPAAA clade</taxon>
        <taxon>Hologalegina</taxon>
        <taxon>IRL clade</taxon>
        <taxon>Fabeae</taxon>
        <taxon>Lathyrus</taxon>
    </lineage>
</organism>
<comment type="caution">
    <text evidence="3">The sequence shown here is derived from an EMBL/GenBank/DDBJ whole genome shotgun (WGS) entry which is preliminary data.</text>
</comment>
<dbReference type="Gramene" id="Psat06G0575700-T1">
    <property type="protein sequence ID" value="KAI5401037.1"/>
    <property type="gene ID" value="KIW84_065757"/>
</dbReference>
<dbReference type="InterPro" id="IPR057670">
    <property type="entry name" value="SH3_retrovirus"/>
</dbReference>
<keyword evidence="4" id="KW-1185">Reference proteome</keyword>
<evidence type="ECO:0000313" key="3">
    <source>
        <dbReference type="EMBL" id="KAI5401037.1"/>
    </source>
</evidence>
<evidence type="ECO:0000313" key="4">
    <source>
        <dbReference type="Proteomes" id="UP001058974"/>
    </source>
</evidence>
<protein>
    <recommendedName>
        <fullName evidence="2">Retroviral polymerase SH3-like domain-containing protein</fullName>
    </recommendedName>
</protein>
<feature type="domain" description="Retroviral polymerase SH3-like" evidence="2">
    <location>
        <begin position="19"/>
        <end position="80"/>
    </location>
</feature>
<gene>
    <name evidence="3" type="ORF">KIW84_065757</name>
</gene>
<feature type="region of interest" description="Disordered" evidence="1">
    <location>
        <begin position="102"/>
        <end position="134"/>
    </location>
</feature>
<dbReference type="Proteomes" id="UP001058974">
    <property type="component" value="Chromosome 6"/>
</dbReference>
<dbReference type="Pfam" id="PF25597">
    <property type="entry name" value="SH3_retrovirus"/>
    <property type="match status" value="1"/>
</dbReference>
<dbReference type="AlphaFoldDB" id="A0A9D4WG06"/>
<name>A0A9D4WG06_PEA</name>
<sequence length="170" mass="19630">MEMWKGNPTEYSTLHVVGCPVYVIYNSQERTKLDPKSRKCIFLGYADDVKGYRLWDPTSRKVIVSRDVIFAKNKLQMEQENDSTSKDITTFHINGKSIEDDSFEAEPEHEVQELEEPDGVEVQRPTRQKRKPNWQSDYVVASHDAYCLLIEDGEPSTFQEAAPIKIKSEN</sequence>
<proteinExistence type="predicted"/>
<evidence type="ECO:0000256" key="1">
    <source>
        <dbReference type="SAM" id="MobiDB-lite"/>
    </source>
</evidence>
<evidence type="ECO:0000259" key="2">
    <source>
        <dbReference type="Pfam" id="PF25597"/>
    </source>
</evidence>
<accession>A0A9D4WG06</accession>
<reference evidence="3 4" key="1">
    <citation type="journal article" date="2022" name="Nat. Genet.">
        <title>Improved pea reference genome and pan-genome highlight genomic features and evolutionary characteristics.</title>
        <authorList>
            <person name="Yang T."/>
            <person name="Liu R."/>
            <person name="Luo Y."/>
            <person name="Hu S."/>
            <person name="Wang D."/>
            <person name="Wang C."/>
            <person name="Pandey M.K."/>
            <person name="Ge S."/>
            <person name="Xu Q."/>
            <person name="Li N."/>
            <person name="Li G."/>
            <person name="Huang Y."/>
            <person name="Saxena R.K."/>
            <person name="Ji Y."/>
            <person name="Li M."/>
            <person name="Yan X."/>
            <person name="He Y."/>
            <person name="Liu Y."/>
            <person name="Wang X."/>
            <person name="Xiang C."/>
            <person name="Varshney R.K."/>
            <person name="Ding H."/>
            <person name="Gao S."/>
            <person name="Zong X."/>
        </authorList>
    </citation>
    <scope>NUCLEOTIDE SEQUENCE [LARGE SCALE GENOMIC DNA]</scope>
    <source>
        <strain evidence="3 4">cv. Zhongwan 6</strain>
    </source>
</reference>